<accession>A0ABD0P081</accession>
<evidence type="ECO:0000256" key="2">
    <source>
        <dbReference type="ARBA" id="ARBA00023157"/>
    </source>
</evidence>
<dbReference type="InterPro" id="IPR013783">
    <property type="entry name" value="Ig-like_fold"/>
</dbReference>
<protein>
    <recommendedName>
        <fullName evidence="5">Ig-like domain-containing protein</fullName>
    </recommendedName>
</protein>
<dbReference type="AlphaFoldDB" id="A0ABD0P081"/>
<dbReference type="CDD" id="cd00096">
    <property type="entry name" value="Ig"/>
    <property type="match status" value="1"/>
</dbReference>
<dbReference type="PANTHER" id="PTHR44337">
    <property type="entry name" value="CARCINOEMBRYONIC ANTIGEN-RELATED CELL ADHESION MOLECULE 8"/>
    <property type="match status" value="1"/>
</dbReference>
<dbReference type="SUPFAM" id="SSF48726">
    <property type="entry name" value="Immunoglobulin"/>
    <property type="match status" value="1"/>
</dbReference>
<dbReference type="InterPro" id="IPR003598">
    <property type="entry name" value="Ig_sub2"/>
</dbReference>
<proteinExistence type="predicted"/>
<dbReference type="Proteomes" id="UP001529510">
    <property type="component" value="Unassembled WGS sequence"/>
</dbReference>
<dbReference type="PANTHER" id="PTHR44337:SF20">
    <property type="entry name" value="CARCINOEMBRYONIC ANTIGEN-RELATED CELL ADHESION MOLECULE 5-RELATED"/>
    <property type="match status" value="1"/>
</dbReference>
<organism evidence="6 7">
    <name type="scientific">Cirrhinus mrigala</name>
    <name type="common">Mrigala</name>
    <dbReference type="NCBI Taxonomy" id="683832"/>
    <lineage>
        <taxon>Eukaryota</taxon>
        <taxon>Metazoa</taxon>
        <taxon>Chordata</taxon>
        <taxon>Craniata</taxon>
        <taxon>Vertebrata</taxon>
        <taxon>Euteleostomi</taxon>
        <taxon>Actinopterygii</taxon>
        <taxon>Neopterygii</taxon>
        <taxon>Teleostei</taxon>
        <taxon>Ostariophysi</taxon>
        <taxon>Cypriniformes</taxon>
        <taxon>Cyprinidae</taxon>
        <taxon>Labeoninae</taxon>
        <taxon>Labeonini</taxon>
        <taxon>Cirrhinus</taxon>
    </lineage>
</organism>
<evidence type="ECO:0000259" key="5">
    <source>
        <dbReference type="PROSITE" id="PS50835"/>
    </source>
</evidence>
<dbReference type="InterPro" id="IPR052598">
    <property type="entry name" value="IgSF_CEA-related"/>
</dbReference>
<dbReference type="SMART" id="SM00409">
    <property type="entry name" value="IG"/>
    <property type="match status" value="1"/>
</dbReference>
<gene>
    <name evidence="6" type="ORF">M9458_038805</name>
</gene>
<feature type="domain" description="Ig-like" evidence="5">
    <location>
        <begin position="1"/>
        <end position="78"/>
    </location>
</feature>
<dbReference type="InterPro" id="IPR007110">
    <property type="entry name" value="Ig-like_dom"/>
</dbReference>
<evidence type="ECO:0000256" key="1">
    <source>
        <dbReference type="ARBA" id="ARBA00022729"/>
    </source>
</evidence>
<comment type="caution">
    <text evidence="6">The sequence shown here is derived from an EMBL/GenBank/DDBJ whole genome shotgun (WGS) entry which is preliminary data.</text>
</comment>
<feature type="non-terminal residue" evidence="6">
    <location>
        <position position="84"/>
    </location>
</feature>
<evidence type="ECO:0000313" key="7">
    <source>
        <dbReference type="Proteomes" id="UP001529510"/>
    </source>
</evidence>
<evidence type="ECO:0000256" key="4">
    <source>
        <dbReference type="ARBA" id="ARBA00023319"/>
    </source>
</evidence>
<dbReference type="InterPro" id="IPR003599">
    <property type="entry name" value="Ig_sub"/>
</dbReference>
<dbReference type="SMART" id="SM00408">
    <property type="entry name" value="IGc2"/>
    <property type="match status" value="1"/>
</dbReference>
<name>A0ABD0P081_CIRMR</name>
<sequence>MTQTPKDSFLKKGSNLTFSCSAQSDPPAQLRWMFNGQELPQKTTANITLTNVEEINSGNYSCVAYNTKTNRYVFSSVAVVSVLG</sequence>
<keyword evidence="1" id="KW-0732">Signal</keyword>
<dbReference type="PROSITE" id="PS50835">
    <property type="entry name" value="IG_LIKE"/>
    <property type="match status" value="1"/>
</dbReference>
<dbReference type="Pfam" id="PF13895">
    <property type="entry name" value="Ig_2"/>
    <property type="match status" value="1"/>
</dbReference>
<dbReference type="Gene3D" id="2.60.40.10">
    <property type="entry name" value="Immunoglobulins"/>
    <property type="match status" value="1"/>
</dbReference>
<evidence type="ECO:0000313" key="6">
    <source>
        <dbReference type="EMBL" id="KAL0166961.1"/>
    </source>
</evidence>
<keyword evidence="7" id="KW-1185">Reference proteome</keyword>
<keyword evidence="3" id="KW-0325">Glycoprotein</keyword>
<reference evidence="6 7" key="1">
    <citation type="submission" date="2024-05" db="EMBL/GenBank/DDBJ databases">
        <title>Genome sequencing and assembly of Indian major carp, Cirrhinus mrigala (Hamilton, 1822).</title>
        <authorList>
            <person name="Mohindra V."/>
            <person name="Chowdhury L.M."/>
            <person name="Lal K."/>
            <person name="Jena J.K."/>
        </authorList>
    </citation>
    <scope>NUCLEOTIDE SEQUENCE [LARGE SCALE GENOMIC DNA]</scope>
    <source>
        <strain evidence="6">CM1030</strain>
        <tissue evidence="6">Blood</tissue>
    </source>
</reference>
<dbReference type="EMBL" id="JAMKFB020000019">
    <property type="protein sequence ID" value="KAL0166961.1"/>
    <property type="molecule type" value="Genomic_DNA"/>
</dbReference>
<evidence type="ECO:0000256" key="3">
    <source>
        <dbReference type="ARBA" id="ARBA00023180"/>
    </source>
</evidence>
<keyword evidence="2" id="KW-1015">Disulfide bond</keyword>
<keyword evidence="4" id="KW-0393">Immunoglobulin domain</keyword>
<dbReference type="InterPro" id="IPR036179">
    <property type="entry name" value="Ig-like_dom_sf"/>
</dbReference>